<comment type="caution">
    <text evidence="7">The sequence shown here is derived from an EMBL/GenBank/DDBJ whole genome shotgun (WGS) entry which is preliminary data.</text>
</comment>
<feature type="transmembrane region" description="Helical" evidence="5">
    <location>
        <begin position="81"/>
        <end position="106"/>
    </location>
</feature>
<dbReference type="Proteomes" id="UP001328107">
    <property type="component" value="Unassembled WGS sequence"/>
</dbReference>
<dbReference type="Pfam" id="PF10328">
    <property type="entry name" value="7TM_GPCR_Srx"/>
    <property type="match status" value="1"/>
</dbReference>
<dbReference type="EMBL" id="BTRK01000006">
    <property type="protein sequence ID" value="GMR61878.1"/>
    <property type="molecule type" value="Genomic_DNA"/>
</dbReference>
<dbReference type="SUPFAM" id="SSF81321">
    <property type="entry name" value="Family A G protein-coupled receptor-like"/>
    <property type="match status" value="1"/>
</dbReference>
<protein>
    <recommendedName>
        <fullName evidence="6">G-protein coupled receptors family 1 profile domain-containing protein</fullName>
    </recommendedName>
</protein>
<feature type="non-terminal residue" evidence="7">
    <location>
        <position position="1"/>
    </location>
</feature>
<dbReference type="PROSITE" id="PS50262">
    <property type="entry name" value="G_PROTEIN_RECEP_F1_2"/>
    <property type="match status" value="1"/>
</dbReference>
<sequence>GSIHELRFVFQAFLNILVIIAILHSKMMQSRSPVYIFSFATIVNDLLMISLHIFYFVPSCFLQDFLFPPTMLEDARKTLDLILMICWYHGTLSHIVIAINRLVTVVFYKYAIFSRRSVVVTVLLQIIASFGLAIMTQFLFPCCRLSFTFPMYTYTYIEIAGVRNYSNLFDLPLNSLASFTPLVAYSTV</sequence>
<feature type="domain" description="G-protein coupled receptors family 1 profile" evidence="6">
    <location>
        <begin position="14"/>
        <end position="188"/>
    </location>
</feature>
<keyword evidence="8" id="KW-1185">Reference proteome</keyword>
<evidence type="ECO:0000256" key="5">
    <source>
        <dbReference type="SAM" id="Phobius"/>
    </source>
</evidence>
<name>A0AAN5DE58_9BILA</name>
<dbReference type="AlphaFoldDB" id="A0AAN5DE58"/>
<evidence type="ECO:0000256" key="1">
    <source>
        <dbReference type="ARBA" id="ARBA00004370"/>
    </source>
</evidence>
<feature type="transmembrane region" description="Helical" evidence="5">
    <location>
        <begin position="6"/>
        <end position="23"/>
    </location>
</feature>
<accession>A0AAN5DE58</accession>
<proteinExistence type="predicted"/>
<evidence type="ECO:0000313" key="7">
    <source>
        <dbReference type="EMBL" id="GMR61878.1"/>
    </source>
</evidence>
<organism evidence="7 8">
    <name type="scientific">Pristionchus mayeri</name>
    <dbReference type="NCBI Taxonomy" id="1317129"/>
    <lineage>
        <taxon>Eukaryota</taxon>
        <taxon>Metazoa</taxon>
        <taxon>Ecdysozoa</taxon>
        <taxon>Nematoda</taxon>
        <taxon>Chromadorea</taxon>
        <taxon>Rhabditida</taxon>
        <taxon>Rhabditina</taxon>
        <taxon>Diplogasteromorpha</taxon>
        <taxon>Diplogasteroidea</taxon>
        <taxon>Neodiplogasteridae</taxon>
        <taxon>Pristionchus</taxon>
    </lineage>
</organism>
<dbReference type="InterPro" id="IPR019430">
    <property type="entry name" value="7TM_GPCR_serpentine_rcpt_Srx"/>
</dbReference>
<dbReference type="Gene3D" id="1.20.1070.10">
    <property type="entry name" value="Rhodopsin 7-helix transmembrane proteins"/>
    <property type="match status" value="1"/>
</dbReference>
<feature type="transmembrane region" description="Helical" evidence="5">
    <location>
        <begin position="118"/>
        <end position="140"/>
    </location>
</feature>
<evidence type="ECO:0000256" key="4">
    <source>
        <dbReference type="ARBA" id="ARBA00023136"/>
    </source>
</evidence>
<keyword evidence="4 5" id="KW-0472">Membrane</keyword>
<feature type="non-terminal residue" evidence="7">
    <location>
        <position position="188"/>
    </location>
</feature>
<feature type="transmembrane region" description="Helical" evidence="5">
    <location>
        <begin position="35"/>
        <end position="57"/>
    </location>
</feature>
<evidence type="ECO:0000313" key="8">
    <source>
        <dbReference type="Proteomes" id="UP001328107"/>
    </source>
</evidence>
<keyword evidence="2 5" id="KW-0812">Transmembrane</keyword>
<dbReference type="PANTHER" id="PTHR22718:SF11">
    <property type="entry name" value="7TM GPCR SERPENTINE RECEPTOR CLASS X (SRX) DOMAIN-CONTAINING PROTEIN"/>
    <property type="match status" value="1"/>
</dbReference>
<gene>
    <name evidence="7" type="ORF">PMAYCL1PPCAC_32073</name>
</gene>
<dbReference type="InterPro" id="IPR017452">
    <property type="entry name" value="GPCR_Rhodpsn_7TM"/>
</dbReference>
<dbReference type="PANTHER" id="PTHR22718">
    <property type="entry name" value="SERPENTINE RECEPTOR, CLASS X"/>
    <property type="match status" value="1"/>
</dbReference>
<evidence type="ECO:0000259" key="6">
    <source>
        <dbReference type="PROSITE" id="PS50262"/>
    </source>
</evidence>
<comment type="subcellular location">
    <subcellularLocation>
        <location evidence="1">Membrane</location>
    </subcellularLocation>
</comment>
<keyword evidence="3 5" id="KW-1133">Transmembrane helix</keyword>
<evidence type="ECO:0000256" key="3">
    <source>
        <dbReference type="ARBA" id="ARBA00022989"/>
    </source>
</evidence>
<dbReference type="GO" id="GO:0016020">
    <property type="term" value="C:membrane"/>
    <property type="evidence" value="ECO:0007669"/>
    <property type="project" value="UniProtKB-SubCell"/>
</dbReference>
<evidence type="ECO:0000256" key="2">
    <source>
        <dbReference type="ARBA" id="ARBA00022692"/>
    </source>
</evidence>
<reference evidence="8" key="1">
    <citation type="submission" date="2022-10" db="EMBL/GenBank/DDBJ databases">
        <title>Genome assembly of Pristionchus species.</title>
        <authorList>
            <person name="Yoshida K."/>
            <person name="Sommer R.J."/>
        </authorList>
    </citation>
    <scope>NUCLEOTIDE SEQUENCE [LARGE SCALE GENOMIC DNA]</scope>
    <source>
        <strain evidence="8">RS5460</strain>
    </source>
</reference>